<proteinExistence type="predicted"/>
<organism evidence="8 9">
    <name type="scientific">Auricularia subglabra (strain TFB-10046 / SS5)</name>
    <name type="common">White-rot fungus</name>
    <name type="synonym">Auricularia delicata (strain TFB10046)</name>
    <dbReference type="NCBI Taxonomy" id="717982"/>
    <lineage>
        <taxon>Eukaryota</taxon>
        <taxon>Fungi</taxon>
        <taxon>Dikarya</taxon>
        <taxon>Basidiomycota</taxon>
        <taxon>Agaricomycotina</taxon>
        <taxon>Agaricomycetes</taxon>
        <taxon>Auriculariales</taxon>
        <taxon>Auriculariaceae</taxon>
        <taxon>Auricularia</taxon>
    </lineage>
</organism>
<dbReference type="InterPro" id="IPR011701">
    <property type="entry name" value="MFS"/>
</dbReference>
<sequence length="465" mass="50163">MAPISRSSEHDETRPLLEDVTENDRSLPKMQVALLCAARATEVIAFFTIFPYVNQMIADMGGVPPAEVGFWSGWIESMFSLTSMVVMLFWGRVSDNVGRKPVLTACLFGMAVTTAAFGLAGSVWQMIALRSLAGAFGGATVTVRTMLSENSTPRTQARAFSLFQFAANVGIFIGPLIGGALVTPTEQFPGLFGSIQLLRDYRYFLPGFVTGSLTAAVAFANLLWLNETLPDQTSDLRKQAPPSMKQIFASPGVIPVLVIFLYCFLLSFFITALFPVFYFTPIELGGFGLPPPQISFFVALIGVSQACWLLFAFPPLQRRFGTANVLRGCAIAWPLTYATMPVLNAVLRTGHTTAFWVAAPAASVLMGGVSMAYAGVQLALNDVSPSPLAFGTLNGIAQSLTSGERAFAPAFITAVYAYGVTRQILSGYLGWIVLIVLSCGFGLTPLWIPAKSDARRVSESYQRPD</sequence>
<evidence type="ECO:0000256" key="4">
    <source>
        <dbReference type="ARBA" id="ARBA00022989"/>
    </source>
</evidence>
<evidence type="ECO:0000256" key="6">
    <source>
        <dbReference type="SAM" id="Phobius"/>
    </source>
</evidence>
<dbReference type="EMBL" id="JH687909">
    <property type="protein sequence ID" value="EJD35023.1"/>
    <property type="molecule type" value="Genomic_DNA"/>
</dbReference>
<feature type="transmembrane region" description="Helical" evidence="6">
    <location>
        <begin position="353"/>
        <end position="376"/>
    </location>
</feature>
<keyword evidence="9" id="KW-1185">Reference proteome</keyword>
<dbReference type="PROSITE" id="PS50850">
    <property type="entry name" value="MFS"/>
    <property type="match status" value="1"/>
</dbReference>
<dbReference type="OrthoDB" id="419616at2759"/>
<dbReference type="AlphaFoldDB" id="J0WSA8"/>
<dbReference type="GO" id="GO:0016020">
    <property type="term" value="C:membrane"/>
    <property type="evidence" value="ECO:0007669"/>
    <property type="project" value="UniProtKB-SubCell"/>
</dbReference>
<name>J0WSA8_AURST</name>
<feature type="transmembrane region" description="Helical" evidence="6">
    <location>
        <begin position="127"/>
        <end position="147"/>
    </location>
</feature>
<feature type="transmembrane region" description="Helical" evidence="6">
    <location>
        <begin position="294"/>
        <end position="313"/>
    </location>
</feature>
<feature type="domain" description="Major facilitator superfamily (MFS) profile" evidence="7">
    <location>
        <begin position="26"/>
        <end position="452"/>
    </location>
</feature>
<dbReference type="PANTHER" id="PTHR23504:SF3">
    <property type="entry name" value="MAJOR FACILITATOR SUPERFAMILY (MFS) PROFILE DOMAIN-CONTAINING PROTEIN"/>
    <property type="match status" value="1"/>
</dbReference>
<accession>J0WSA8</accession>
<dbReference type="Pfam" id="PF07690">
    <property type="entry name" value="MFS_1"/>
    <property type="match status" value="1"/>
</dbReference>
<keyword evidence="2" id="KW-0813">Transport</keyword>
<protein>
    <submittedName>
        <fullName evidence="8">MFS general substrate transporter</fullName>
    </submittedName>
</protein>
<dbReference type="GO" id="GO:0022857">
    <property type="term" value="F:transmembrane transporter activity"/>
    <property type="evidence" value="ECO:0007669"/>
    <property type="project" value="InterPro"/>
</dbReference>
<evidence type="ECO:0000313" key="8">
    <source>
        <dbReference type="EMBL" id="EJD35023.1"/>
    </source>
</evidence>
<dbReference type="eggNOG" id="KOG2615">
    <property type="taxonomic scope" value="Eukaryota"/>
</dbReference>
<dbReference type="InterPro" id="IPR020846">
    <property type="entry name" value="MFS_dom"/>
</dbReference>
<feature type="transmembrane region" description="Helical" evidence="6">
    <location>
        <begin position="428"/>
        <end position="448"/>
    </location>
</feature>
<evidence type="ECO:0000313" key="9">
    <source>
        <dbReference type="Proteomes" id="UP000006514"/>
    </source>
</evidence>
<dbReference type="CDD" id="cd17330">
    <property type="entry name" value="MFS_SLC46_TetA_like"/>
    <property type="match status" value="1"/>
</dbReference>
<dbReference type="KEGG" id="adl:AURDEDRAFT_188858"/>
<dbReference type="OMA" id="VWIFERY"/>
<evidence type="ECO:0000259" key="7">
    <source>
        <dbReference type="PROSITE" id="PS50850"/>
    </source>
</evidence>
<feature type="transmembrane region" description="Helical" evidence="6">
    <location>
        <begin position="203"/>
        <end position="226"/>
    </location>
</feature>
<dbReference type="PANTHER" id="PTHR23504">
    <property type="entry name" value="MAJOR FACILITATOR SUPERFAMILY DOMAIN-CONTAINING PROTEIN 10"/>
    <property type="match status" value="1"/>
</dbReference>
<evidence type="ECO:0000256" key="5">
    <source>
        <dbReference type="ARBA" id="ARBA00023136"/>
    </source>
</evidence>
<keyword evidence="5 6" id="KW-0472">Membrane</keyword>
<keyword evidence="4 6" id="KW-1133">Transmembrane helix</keyword>
<feature type="transmembrane region" description="Helical" evidence="6">
    <location>
        <begin position="32"/>
        <end position="53"/>
    </location>
</feature>
<dbReference type="SUPFAM" id="SSF103473">
    <property type="entry name" value="MFS general substrate transporter"/>
    <property type="match status" value="1"/>
</dbReference>
<dbReference type="InterPro" id="IPR036259">
    <property type="entry name" value="MFS_trans_sf"/>
</dbReference>
<evidence type="ECO:0000256" key="2">
    <source>
        <dbReference type="ARBA" id="ARBA00022448"/>
    </source>
</evidence>
<feature type="transmembrane region" description="Helical" evidence="6">
    <location>
        <begin position="73"/>
        <end position="90"/>
    </location>
</feature>
<keyword evidence="3 6" id="KW-0812">Transmembrane</keyword>
<feature type="transmembrane region" description="Helical" evidence="6">
    <location>
        <begin position="159"/>
        <end position="183"/>
    </location>
</feature>
<feature type="transmembrane region" description="Helical" evidence="6">
    <location>
        <begin position="247"/>
        <end position="274"/>
    </location>
</feature>
<gene>
    <name evidence="8" type="ORF">AURDEDRAFT_188858</name>
</gene>
<dbReference type="InParanoid" id="J0WSA8"/>
<evidence type="ECO:0000256" key="1">
    <source>
        <dbReference type="ARBA" id="ARBA00004141"/>
    </source>
</evidence>
<dbReference type="Gene3D" id="1.20.1250.20">
    <property type="entry name" value="MFS general substrate transporter like domains"/>
    <property type="match status" value="1"/>
</dbReference>
<feature type="transmembrane region" description="Helical" evidence="6">
    <location>
        <begin position="102"/>
        <end position="121"/>
    </location>
</feature>
<comment type="subcellular location">
    <subcellularLocation>
        <location evidence="1">Membrane</location>
        <topology evidence="1">Multi-pass membrane protein</topology>
    </subcellularLocation>
</comment>
<reference evidence="9" key="1">
    <citation type="journal article" date="2012" name="Science">
        <title>The Paleozoic origin of enzymatic lignin decomposition reconstructed from 31 fungal genomes.</title>
        <authorList>
            <person name="Floudas D."/>
            <person name="Binder M."/>
            <person name="Riley R."/>
            <person name="Barry K."/>
            <person name="Blanchette R.A."/>
            <person name="Henrissat B."/>
            <person name="Martinez A.T."/>
            <person name="Otillar R."/>
            <person name="Spatafora J.W."/>
            <person name="Yadav J.S."/>
            <person name="Aerts A."/>
            <person name="Benoit I."/>
            <person name="Boyd A."/>
            <person name="Carlson A."/>
            <person name="Copeland A."/>
            <person name="Coutinho P.M."/>
            <person name="de Vries R.P."/>
            <person name="Ferreira P."/>
            <person name="Findley K."/>
            <person name="Foster B."/>
            <person name="Gaskell J."/>
            <person name="Glotzer D."/>
            <person name="Gorecki P."/>
            <person name="Heitman J."/>
            <person name="Hesse C."/>
            <person name="Hori C."/>
            <person name="Igarashi K."/>
            <person name="Jurgens J.A."/>
            <person name="Kallen N."/>
            <person name="Kersten P."/>
            <person name="Kohler A."/>
            <person name="Kuees U."/>
            <person name="Kumar T.K.A."/>
            <person name="Kuo A."/>
            <person name="LaButti K."/>
            <person name="Larrondo L.F."/>
            <person name="Lindquist E."/>
            <person name="Ling A."/>
            <person name="Lombard V."/>
            <person name="Lucas S."/>
            <person name="Lundell T."/>
            <person name="Martin R."/>
            <person name="McLaughlin D.J."/>
            <person name="Morgenstern I."/>
            <person name="Morin E."/>
            <person name="Murat C."/>
            <person name="Nagy L.G."/>
            <person name="Nolan M."/>
            <person name="Ohm R.A."/>
            <person name="Patyshakuliyeva A."/>
            <person name="Rokas A."/>
            <person name="Ruiz-Duenas F.J."/>
            <person name="Sabat G."/>
            <person name="Salamov A."/>
            <person name="Samejima M."/>
            <person name="Schmutz J."/>
            <person name="Slot J.C."/>
            <person name="St John F."/>
            <person name="Stenlid J."/>
            <person name="Sun H."/>
            <person name="Sun S."/>
            <person name="Syed K."/>
            <person name="Tsang A."/>
            <person name="Wiebenga A."/>
            <person name="Young D."/>
            <person name="Pisabarro A."/>
            <person name="Eastwood D.C."/>
            <person name="Martin F."/>
            <person name="Cullen D."/>
            <person name="Grigoriev I.V."/>
            <person name="Hibbett D.S."/>
        </authorList>
    </citation>
    <scope>NUCLEOTIDE SEQUENCE [LARGE SCALE GENOMIC DNA]</scope>
    <source>
        <strain evidence="9">TFB10046</strain>
    </source>
</reference>
<evidence type="ECO:0000256" key="3">
    <source>
        <dbReference type="ARBA" id="ARBA00022692"/>
    </source>
</evidence>
<dbReference type="Proteomes" id="UP000006514">
    <property type="component" value="Unassembled WGS sequence"/>
</dbReference>